<evidence type="ECO:0008006" key="3">
    <source>
        <dbReference type="Google" id="ProtNLM"/>
    </source>
</evidence>
<protein>
    <recommendedName>
        <fullName evidence="3">THIF-type NAD/FAD binding fold domain-containing protein</fullName>
    </recommendedName>
</protein>
<accession>A0A1B7LWR5</accession>
<dbReference type="Proteomes" id="UP000078292">
    <property type="component" value="Unassembled WGS sequence"/>
</dbReference>
<reference evidence="1 2" key="1">
    <citation type="submission" date="2016-04" db="EMBL/GenBank/DDBJ databases">
        <title>First whole genome shotgun sequence of the bacterium Enteractinococcus sp. strain UASWS1574.</title>
        <authorList>
            <person name="Crovadore J."/>
            <person name="Chablais R."/>
            <person name="Lefort F."/>
        </authorList>
    </citation>
    <scope>NUCLEOTIDE SEQUENCE [LARGE SCALE GENOMIC DNA]</scope>
    <source>
        <strain evidence="1 2">UASWS1574</strain>
    </source>
</reference>
<organism evidence="1 2">
    <name type="scientific">Enteractinococcus helveticum</name>
    <dbReference type="NCBI Taxonomy" id="1837282"/>
    <lineage>
        <taxon>Bacteria</taxon>
        <taxon>Bacillati</taxon>
        <taxon>Actinomycetota</taxon>
        <taxon>Actinomycetes</taxon>
        <taxon>Micrococcales</taxon>
        <taxon>Micrococcaceae</taxon>
    </lineage>
</organism>
<dbReference type="STRING" id="1837282.A6F49_16790"/>
<dbReference type="GO" id="GO:0008641">
    <property type="term" value="F:ubiquitin-like modifier activating enzyme activity"/>
    <property type="evidence" value="ECO:0007669"/>
    <property type="project" value="InterPro"/>
</dbReference>
<gene>
    <name evidence="1" type="ORF">A6F49_16790</name>
</gene>
<name>A0A1B7LWR5_9MICC</name>
<evidence type="ECO:0000313" key="1">
    <source>
        <dbReference type="EMBL" id="OAV59494.1"/>
    </source>
</evidence>
<dbReference type="InterPro" id="IPR035985">
    <property type="entry name" value="Ubiquitin-activating_enz"/>
</dbReference>
<sequence>MQINPGLSITYVSESHIQLGSGFRALELTGVTKPVADFIDALRIGIIDGYEYHAAQQCQVPEFDCHVLLTRLRPVLVSTPTEEFFVRSEDPEHRGSLAGLRCVTPVFARGKLHGLAAQDRQQFQTQRYGASLQIFGLGRTGTVLTRILRDSGIGHLNVWDSARVTSADVGTGLAEEDIGQVRSLAVATASNPKLQRPVVHPTGWLKQPELSTLATVHITLGAAHAETIAQAKQQRHPYLAVVIRDDEIDIGPWVVPQATACPLCLDDASSNAVRAQRASALYENRGGIETVAGAHLVAGLIATDVLTMIDSQHLRHQVPKTKYGLVPGLHLNTFTRVHLANGWVQTFTIEPLTGCCVALHEPKIASTSAP</sequence>
<proteinExistence type="predicted"/>
<dbReference type="Gene3D" id="3.40.50.720">
    <property type="entry name" value="NAD(P)-binding Rossmann-like Domain"/>
    <property type="match status" value="1"/>
</dbReference>
<dbReference type="EMBL" id="LXEY01000022">
    <property type="protein sequence ID" value="OAV59494.1"/>
    <property type="molecule type" value="Genomic_DNA"/>
</dbReference>
<dbReference type="AlphaFoldDB" id="A0A1B7LWR5"/>
<dbReference type="SUPFAM" id="SSF69572">
    <property type="entry name" value="Activating enzymes of the ubiquitin-like proteins"/>
    <property type="match status" value="1"/>
</dbReference>
<evidence type="ECO:0000313" key="2">
    <source>
        <dbReference type="Proteomes" id="UP000078292"/>
    </source>
</evidence>
<keyword evidence="2" id="KW-1185">Reference proteome</keyword>
<dbReference type="RefSeq" id="WP_043058579.1">
    <property type="nucleotide sequence ID" value="NZ_LXEY01000022.1"/>
</dbReference>
<dbReference type="OrthoDB" id="4426339at2"/>
<comment type="caution">
    <text evidence="1">The sequence shown here is derived from an EMBL/GenBank/DDBJ whole genome shotgun (WGS) entry which is preliminary data.</text>
</comment>